<dbReference type="GO" id="GO:0043565">
    <property type="term" value="F:sequence-specific DNA binding"/>
    <property type="evidence" value="ECO:0007669"/>
    <property type="project" value="TreeGrafter"/>
</dbReference>
<evidence type="ECO:0000256" key="4">
    <source>
        <dbReference type="ARBA" id="ARBA00023163"/>
    </source>
</evidence>
<dbReference type="FunFam" id="1.10.10.10:FF:000001">
    <property type="entry name" value="LysR family transcriptional regulator"/>
    <property type="match status" value="1"/>
</dbReference>
<proteinExistence type="inferred from homology"/>
<evidence type="ECO:0000256" key="1">
    <source>
        <dbReference type="ARBA" id="ARBA00009437"/>
    </source>
</evidence>
<dbReference type="GO" id="GO:0003700">
    <property type="term" value="F:DNA-binding transcription factor activity"/>
    <property type="evidence" value="ECO:0007669"/>
    <property type="project" value="InterPro"/>
</dbReference>
<dbReference type="PANTHER" id="PTHR30537:SF5">
    <property type="entry name" value="HTH-TYPE TRANSCRIPTIONAL ACTIVATOR TTDR-RELATED"/>
    <property type="match status" value="1"/>
</dbReference>
<dbReference type="Proteomes" id="UP000253769">
    <property type="component" value="Unassembled WGS sequence"/>
</dbReference>
<dbReference type="CDD" id="cd08422">
    <property type="entry name" value="PBP2_CrgA_like"/>
    <property type="match status" value="1"/>
</dbReference>
<dbReference type="InterPro" id="IPR036388">
    <property type="entry name" value="WH-like_DNA-bd_sf"/>
</dbReference>
<dbReference type="Gene3D" id="1.10.10.10">
    <property type="entry name" value="Winged helix-like DNA-binding domain superfamily/Winged helix DNA-binding domain"/>
    <property type="match status" value="1"/>
</dbReference>
<dbReference type="InterPro" id="IPR058163">
    <property type="entry name" value="LysR-type_TF_proteobact-type"/>
</dbReference>
<dbReference type="RefSeq" id="WP_114695534.1">
    <property type="nucleotide sequence ID" value="NZ_QQOH01000002.1"/>
</dbReference>
<comment type="similarity">
    <text evidence="1">Belongs to the LysR transcriptional regulatory family.</text>
</comment>
<feature type="domain" description="HTH lysR-type" evidence="5">
    <location>
        <begin position="9"/>
        <end position="59"/>
    </location>
</feature>
<keyword evidence="7" id="KW-1185">Reference proteome</keyword>
<evidence type="ECO:0000256" key="2">
    <source>
        <dbReference type="ARBA" id="ARBA00023015"/>
    </source>
</evidence>
<dbReference type="InterPro" id="IPR005119">
    <property type="entry name" value="LysR_subst-bd"/>
</dbReference>
<keyword evidence="2" id="KW-0805">Transcription regulation</keyword>
<keyword evidence="4" id="KW-0804">Transcription</keyword>
<dbReference type="Pfam" id="PF00126">
    <property type="entry name" value="HTH_1"/>
    <property type="match status" value="1"/>
</dbReference>
<organism evidence="6 7">
    <name type="scientific">Motiliproteus coralliicola</name>
    <dbReference type="NCBI Taxonomy" id="2283196"/>
    <lineage>
        <taxon>Bacteria</taxon>
        <taxon>Pseudomonadati</taxon>
        <taxon>Pseudomonadota</taxon>
        <taxon>Gammaproteobacteria</taxon>
        <taxon>Oceanospirillales</taxon>
        <taxon>Oceanospirillaceae</taxon>
        <taxon>Motiliproteus</taxon>
    </lineage>
</organism>
<dbReference type="Pfam" id="PF03466">
    <property type="entry name" value="LysR_substrate"/>
    <property type="match status" value="1"/>
</dbReference>
<dbReference type="PANTHER" id="PTHR30537">
    <property type="entry name" value="HTH-TYPE TRANSCRIPTIONAL REGULATOR"/>
    <property type="match status" value="1"/>
</dbReference>
<comment type="caution">
    <text evidence="6">The sequence shown here is derived from an EMBL/GenBank/DDBJ whole genome shotgun (WGS) entry which is preliminary data.</text>
</comment>
<dbReference type="OrthoDB" id="9815676at2"/>
<sequence>MNQFGAIPVFVAVVECGGFSPAARFLGISKSAVSKRITQLEEQLGVKLLHRTTRKLSLTEAGEHYLEHALKANNAARDAEDAVAQLQGEPQGRLRINSPMSFGRLHMAPMIPEFLKRYPKISIDLVMDDKVVDLVSSGFDIAIRSGELADSTLIARRLAPLNSVLCASPDYLEQHGHPESLDDLLQHNCLSFSYSDDVKEWTFIKAGSRHQVLVSGNYQVNNSEALRDAVLQGLGIARLPTFVAGPDIKAGRIIPLFSDYQMPAQVINAVLIERQYMPAKVRAFLDFSIDYFGGDIPYWDR</sequence>
<evidence type="ECO:0000259" key="5">
    <source>
        <dbReference type="PROSITE" id="PS50931"/>
    </source>
</evidence>
<dbReference type="SUPFAM" id="SSF53850">
    <property type="entry name" value="Periplasmic binding protein-like II"/>
    <property type="match status" value="1"/>
</dbReference>
<dbReference type="InterPro" id="IPR036390">
    <property type="entry name" value="WH_DNA-bd_sf"/>
</dbReference>
<reference evidence="6 7" key="1">
    <citation type="submission" date="2018-07" db="EMBL/GenBank/DDBJ databases">
        <title>Motiliproteus coralliicola sp. nov., a bacterium isolated from Coral.</title>
        <authorList>
            <person name="Wang G."/>
        </authorList>
    </citation>
    <scope>NUCLEOTIDE SEQUENCE [LARGE SCALE GENOMIC DNA]</scope>
    <source>
        <strain evidence="6 7">C34</strain>
    </source>
</reference>
<protein>
    <submittedName>
        <fullName evidence="6">LysR family transcriptional regulator</fullName>
    </submittedName>
</protein>
<gene>
    <name evidence="6" type="ORF">DV711_10105</name>
</gene>
<dbReference type="PROSITE" id="PS50931">
    <property type="entry name" value="HTH_LYSR"/>
    <property type="match status" value="1"/>
</dbReference>
<dbReference type="AlphaFoldDB" id="A0A369WLE0"/>
<accession>A0A369WLE0</accession>
<evidence type="ECO:0000313" key="7">
    <source>
        <dbReference type="Proteomes" id="UP000253769"/>
    </source>
</evidence>
<dbReference type="PRINTS" id="PR00039">
    <property type="entry name" value="HTHLYSR"/>
</dbReference>
<keyword evidence="3" id="KW-0238">DNA-binding</keyword>
<dbReference type="SUPFAM" id="SSF46785">
    <property type="entry name" value="Winged helix' DNA-binding domain"/>
    <property type="match status" value="1"/>
</dbReference>
<dbReference type="Gene3D" id="3.40.190.290">
    <property type="match status" value="1"/>
</dbReference>
<name>A0A369WLE0_9GAMM</name>
<evidence type="ECO:0000256" key="3">
    <source>
        <dbReference type="ARBA" id="ARBA00023125"/>
    </source>
</evidence>
<evidence type="ECO:0000313" key="6">
    <source>
        <dbReference type="EMBL" id="RDE22900.1"/>
    </source>
</evidence>
<dbReference type="EMBL" id="QQOH01000002">
    <property type="protein sequence ID" value="RDE22900.1"/>
    <property type="molecule type" value="Genomic_DNA"/>
</dbReference>
<dbReference type="InterPro" id="IPR000847">
    <property type="entry name" value="LysR_HTH_N"/>
</dbReference>
<dbReference type="GO" id="GO:0006351">
    <property type="term" value="P:DNA-templated transcription"/>
    <property type="evidence" value="ECO:0007669"/>
    <property type="project" value="TreeGrafter"/>
</dbReference>
<dbReference type="FunFam" id="3.40.190.290:FF:000001">
    <property type="entry name" value="Transcriptional regulator, LysR family"/>
    <property type="match status" value="1"/>
</dbReference>